<dbReference type="Proteomes" id="UP000272537">
    <property type="component" value="Unassembled WGS sequence"/>
</dbReference>
<dbReference type="Proteomes" id="UP000525850">
    <property type="component" value="Unassembled WGS sequence"/>
</dbReference>
<dbReference type="Proteomes" id="UP000528151">
    <property type="component" value="Unassembled WGS sequence"/>
</dbReference>
<dbReference type="InterPro" id="IPR017020">
    <property type="entry name" value="UCP033725"/>
</dbReference>
<dbReference type="Proteomes" id="UP000840197">
    <property type="component" value="Unassembled WGS sequence"/>
</dbReference>
<evidence type="ECO:0000313" key="33">
    <source>
        <dbReference type="Proteomes" id="UP000549379"/>
    </source>
</evidence>
<dbReference type="Proteomes" id="UP000455569">
    <property type="component" value="Unassembled WGS sequence"/>
</dbReference>
<dbReference type="EMBL" id="AABBYJ010000018">
    <property type="protein sequence ID" value="EAG4332620.1"/>
    <property type="molecule type" value="Genomic_DNA"/>
</dbReference>
<dbReference type="EMBL" id="AALAQH010000020">
    <property type="protein sequence ID" value="ECX6926100.1"/>
    <property type="molecule type" value="Genomic_DNA"/>
</dbReference>
<dbReference type="Proteomes" id="UP000365297">
    <property type="component" value="Unassembled WGS sequence"/>
</dbReference>
<reference evidence="20 21" key="5">
    <citation type="submission" date="2018-06" db="EMBL/GenBank/DDBJ databases">
        <authorList>
            <consortium name="PulseNet: The National Subtyping Network for Foodborne Disease Surveillance"/>
            <person name="Tarr C.L."/>
            <person name="Trees E."/>
            <person name="Katz L.S."/>
            <person name="Carleton-Romer H.A."/>
            <person name="Stroika S."/>
            <person name="Kucerova Z."/>
            <person name="Roache K.F."/>
            <person name="Sabol A.L."/>
            <person name="Besser J."/>
            <person name="Gerner-Smidt P."/>
        </authorList>
    </citation>
    <scope>NUCLEOTIDE SEQUENCE [LARGE SCALE GENOMIC DNA]</scope>
    <source>
        <strain evidence="1 21">2015L-6227</strain>
        <strain evidence="4 20">PNUSAL000134</strain>
    </source>
</reference>
<evidence type="ECO:0000313" key="18">
    <source>
        <dbReference type="EMBL" id="RKA09332.1"/>
    </source>
</evidence>
<dbReference type="Proteomes" id="UP000345329">
    <property type="component" value="Unassembled WGS sequence"/>
</dbReference>
<accession>A0A608HS71</accession>
<dbReference type="Proteomes" id="UP000460224">
    <property type="component" value="Unassembled WGS sequence"/>
</dbReference>
<dbReference type="Proteomes" id="UP000339309">
    <property type="component" value="Unassembled WGS sequence"/>
</dbReference>
<dbReference type="Proteomes" id="UP000540117">
    <property type="component" value="Unassembled WGS sequence"/>
</dbReference>
<evidence type="ECO:0000313" key="36">
    <source>
        <dbReference type="Proteomes" id="UP000852906"/>
    </source>
</evidence>
<dbReference type="EMBL" id="AABAYG010000003">
    <property type="protein sequence ID" value="EAG2245286.1"/>
    <property type="molecule type" value="Genomic_DNA"/>
</dbReference>
<dbReference type="Proteomes" id="UP000566721">
    <property type="component" value="Unassembled WGS sequence"/>
</dbReference>
<evidence type="ECO:0000313" key="22">
    <source>
        <dbReference type="Proteomes" id="UP000345329"/>
    </source>
</evidence>
<dbReference type="EMBL" id="AANCRK010000002">
    <property type="protein sequence ID" value="EDN7714688.1"/>
    <property type="molecule type" value="Genomic_DNA"/>
</dbReference>
<proteinExistence type="predicted"/>
<evidence type="ECO:0000313" key="23">
    <source>
        <dbReference type="Proteomes" id="UP000365297"/>
    </source>
</evidence>
<dbReference type="EMBL" id="AABBHO010000027">
    <property type="protein sequence ID" value="EAG2997589.1"/>
    <property type="molecule type" value="Genomic_DNA"/>
</dbReference>
<evidence type="ECO:0000313" key="13">
    <source>
        <dbReference type="EMBL" id="EDN7714688.1"/>
    </source>
</evidence>
<dbReference type="Proteomes" id="UP000549379">
    <property type="component" value="Unassembled WGS sequence"/>
</dbReference>
<dbReference type="EMBL" id="AABBZO010000030">
    <property type="protein sequence ID" value="EAG4463605.1"/>
    <property type="molecule type" value="Genomic_DNA"/>
</dbReference>
<dbReference type="EMBL" id="AABBAW010000002">
    <property type="protein sequence ID" value="EAG2514725.1"/>
    <property type="molecule type" value="Genomic_DNA"/>
</dbReference>
<evidence type="ECO:0000313" key="2">
    <source>
        <dbReference type="EMBL" id="EAC5552029.1"/>
    </source>
</evidence>
<evidence type="ECO:0000313" key="29">
    <source>
        <dbReference type="Proteomes" id="UP000525850"/>
    </source>
</evidence>
<evidence type="ECO:0000313" key="9">
    <source>
        <dbReference type="EMBL" id="EAG4463605.1"/>
    </source>
</evidence>
<dbReference type="Proteomes" id="UP000527632">
    <property type="component" value="Unassembled WGS sequence"/>
</dbReference>
<dbReference type="Proteomes" id="UP000336166">
    <property type="component" value="Unassembled WGS sequence"/>
</dbReference>
<evidence type="ECO:0000313" key="19">
    <source>
        <dbReference type="Proteomes" id="UP000272537"/>
    </source>
</evidence>
<name>A0A608HS71_LISMN</name>
<protein>
    <submittedName>
        <fullName evidence="1">Uncharacterized protein</fullName>
    </submittedName>
</protein>
<evidence type="ECO:0000313" key="14">
    <source>
        <dbReference type="EMBL" id="EDP8512959.1"/>
    </source>
</evidence>
<reference evidence="15 35" key="3">
    <citation type="journal article" date="2018" name="Genome Biol.">
        <title>SKESA: strategic k-mer extension for scrupulous assemblies.</title>
        <authorList>
            <person name="Souvorov A."/>
            <person name="Agarwala R."/>
            <person name="Lipman D.J."/>
        </authorList>
    </citation>
    <scope>NUCLEOTIDE SEQUENCE [LARGE SCALE GENOMIC DNA]</scope>
    <source>
        <strain evidence="15 35">CFIAFB20130012</strain>
    </source>
</reference>
<dbReference type="EMBL" id="AAAMZD010000002">
    <property type="protein sequence ID" value="EAD3792312.1"/>
    <property type="molecule type" value="Genomic_DNA"/>
</dbReference>
<dbReference type="Proteomes" id="UP000427828">
    <property type="component" value="Unassembled WGS sequence"/>
</dbReference>
<dbReference type="PIRSF" id="PIRSF033725">
    <property type="entry name" value="UCP033725"/>
    <property type="match status" value="1"/>
</dbReference>
<evidence type="ECO:0000313" key="20">
    <source>
        <dbReference type="Proteomes" id="UP000336166"/>
    </source>
</evidence>
<dbReference type="EMBL" id="QXLS01000002">
    <property type="protein sequence ID" value="RKA09332.1"/>
    <property type="molecule type" value="Genomic_DNA"/>
</dbReference>
<evidence type="ECO:0000313" key="21">
    <source>
        <dbReference type="Proteomes" id="UP000339309"/>
    </source>
</evidence>
<dbReference type="Proteomes" id="UP000478704">
    <property type="component" value="Unassembled WGS sequence"/>
</dbReference>
<evidence type="ECO:0000313" key="17">
    <source>
        <dbReference type="EMBL" id="OET50629.1"/>
    </source>
</evidence>
<dbReference type="EMBL" id="AAAIKW010000021">
    <property type="protein sequence ID" value="EAC4553806.1"/>
    <property type="molecule type" value="Genomic_DNA"/>
</dbReference>
<evidence type="ECO:0000313" key="31">
    <source>
        <dbReference type="Proteomes" id="UP000528151"/>
    </source>
</evidence>
<dbReference type="EMBL" id="AABCVX010000002">
    <property type="protein sequence ID" value="EAG6168871.1"/>
    <property type="molecule type" value="Genomic_DNA"/>
</dbReference>
<reference evidence="22 23" key="6">
    <citation type="submission" date="2018-06" db="EMBL/GenBank/DDBJ databases">
        <authorList>
            <consortium name="GenomeTrakr: Next Generation Sequencing Network for Food Pathogen Tracability"/>
        </authorList>
    </citation>
    <scope>NUCLEOTIDE SEQUENCE [LARGE SCALE GENOMIC DNA]</scope>
    <source>
        <strain evidence="7 33">10B02965A-1</strain>
        <strain evidence="9 31">CFSAN063727</strain>
        <strain evidence="13 25">CFSAN102901</strain>
        <strain evidence="2 23">FDA00007096</strain>
        <strain evidence="5">FDA00011243</strain>
        <strain evidence="14">FDA00015054</strain>
        <strain evidence="8 32">FDA1005580-S054-001</strain>
        <strain evidence="27">FDA1090798-S029-001</strain>
        <strain evidence="28">FDA956581-098-004</strain>
        <strain evidence="6 29">FDA960927-006-004</strain>
        <strain evidence="10 34">FLAG-38921</strain>
        <strain evidence="12 24">FLAG-51482A</strain>
        <strain evidence="11 30">LS1344</strain>
        <strain evidence="3 22">VA-WGS-00405</strain>
    </source>
</reference>
<dbReference type="EMBL" id="DAAIHR010000034">
    <property type="protein sequence ID" value="HAB8399850.1"/>
    <property type="molecule type" value="Genomic_DNA"/>
</dbReference>
<dbReference type="EMBL" id="QDAY01000010">
    <property type="protein sequence ID" value="KAA9446462.1"/>
    <property type="molecule type" value="Genomic_DNA"/>
</dbReference>
<evidence type="ECO:0000313" key="15">
    <source>
        <dbReference type="EMBL" id="HAB8399850.1"/>
    </source>
</evidence>
<dbReference type="EMBL" id="AANPAU010000001">
    <property type="protein sequence ID" value="EDP8512959.1"/>
    <property type="molecule type" value="Genomic_DNA"/>
</dbReference>
<dbReference type="AlphaFoldDB" id="A0A608HS71"/>
<evidence type="ECO:0000313" key="6">
    <source>
        <dbReference type="EMBL" id="EAG2514725.1"/>
    </source>
</evidence>
<dbReference type="Proteomes" id="UP000852906">
    <property type="component" value="Unassembled WGS sequence"/>
</dbReference>
<sequence length="136" mass="16321">MSTKFAKYKEVIYKVSKIGDNTVRLVSSNEQDIQKGFVKKEYPDNYLNKEKLPDLYICEVDFSCIKELYEISDIVVYKEKEFESITETKDFFRIGTINTEIAKELNFERTDKYYYEKWVPKNEVKIKKERKNIPLN</sequence>
<evidence type="ECO:0000313" key="16">
    <source>
        <dbReference type="EMBL" id="KAA9446462.1"/>
    </source>
</evidence>
<evidence type="ECO:0000313" key="8">
    <source>
        <dbReference type="EMBL" id="EAG4332620.1"/>
    </source>
</evidence>
<evidence type="ECO:0000313" key="1">
    <source>
        <dbReference type="EMBL" id="EAC4553806.1"/>
    </source>
</evidence>
<reference evidence="16 26" key="4">
    <citation type="submission" date="2018-04" db="EMBL/GenBank/DDBJ databases">
        <title>Genome Analysis of a Prevalent Clone of Listeria monocytogenes Sequence Type 87 in China.</title>
        <authorList>
            <person name="Wang Y."/>
        </authorList>
    </citation>
    <scope>NUCLEOTIDE SEQUENCE [LARGE SCALE GENOMIC DNA]</scope>
    <source>
        <strain evidence="16 26">ICDC_LM1523</strain>
    </source>
</reference>
<dbReference type="EMBL" id="AAAIXK010000016">
    <property type="protein sequence ID" value="EAC5552029.1"/>
    <property type="molecule type" value="Genomic_DNA"/>
</dbReference>
<comment type="caution">
    <text evidence="1">The sequence shown here is derived from an EMBL/GenBank/DDBJ whole genome shotgun (WGS) entry which is preliminary data.</text>
</comment>
<evidence type="ECO:0000313" key="11">
    <source>
        <dbReference type="EMBL" id="EAH4243321.1"/>
    </source>
</evidence>
<dbReference type="KEGG" id="lmok:CQ02_00405"/>
<evidence type="ECO:0000313" key="35">
    <source>
        <dbReference type="Proteomes" id="UP000840197"/>
    </source>
</evidence>
<dbReference type="EMBL" id="AABGUK010000008">
    <property type="protein sequence ID" value="EAH4243321.1"/>
    <property type="molecule type" value="Genomic_DNA"/>
</dbReference>
<gene>
    <name evidence="1" type="ORF">ABZ57_15105</name>
    <name evidence="17" type="ORF">AJL21_07170</name>
    <name evidence="2" type="ORF">ARY78_16585</name>
    <name evidence="6" type="ORF">B1N52_06090</name>
    <name evidence="5" type="ORF">B1S26_07665</name>
    <name evidence="7" type="ORF">B5K54_09815</name>
    <name evidence="12" type="ORF">BCZ19_15725</name>
    <name evidence="9" type="ORF">CA369_15150</name>
    <name evidence="8" type="ORF">CAV64_15355</name>
    <name evidence="16" type="ORF">DCK61_15660</name>
    <name evidence="10" type="ORF">DCT16_05625</name>
    <name evidence="18" type="ORF">DYZ80_00975</name>
    <name evidence="11" type="ORF">E5F58_15130</name>
    <name evidence="14" type="ORF">G3O21_000352</name>
    <name evidence="13" type="ORF">GQG13_06040</name>
    <name evidence="15" type="ORF">GYR60_15180</name>
    <name evidence="3" type="ORF">UI29_05900</name>
    <name evidence="4" type="ORF">Y261_15080</name>
</gene>
<dbReference type="EMBL" id="AAAREG010000032">
    <property type="protein sequence ID" value="EAE2355658.1"/>
    <property type="molecule type" value="Genomic_DNA"/>
</dbReference>
<reference evidence="15" key="7">
    <citation type="submission" date="2020-01" db="EMBL/GenBank/DDBJ databases">
        <authorList>
            <consortium name="NCBI Pathogen Detection Project"/>
        </authorList>
    </citation>
    <scope>NUCLEOTIDE SEQUENCE</scope>
    <source>
        <strain evidence="15">CFIAFB20130012</strain>
    </source>
</reference>
<evidence type="ECO:0000313" key="3">
    <source>
        <dbReference type="EMBL" id="EAD3792312.1"/>
    </source>
</evidence>
<evidence type="ECO:0000313" key="28">
    <source>
        <dbReference type="Proteomes" id="UP000481141"/>
    </source>
</evidence>
<evidence type="ECO:0000313" key="25">
    <source>
        <dbReference type="Proteomes" id="UP000455569"/>
    </source>
</evidence>
<evidence type="ECO:0000313" key="7">
    <source>
        <dbReference type="EMBL" id="EAG2997589.1"/>
    </source>
</evidence>
<evidence type="ECO:0000313" key="26">
    <source>
        <dbReference type="Proteomes" id="UP000460224"/>
    </source>
</evidence>
<evidence type="ECO:0000313" key="10">
    <source>
        <dbReference type="EMBL" id="EAG6168871.1"/>
    </source>
</evidence>
<evidence type="ECO:0000313" key="27">
    <source>
        <dbReference type="Proteomes" id="UP000478704"/>
    </source>
</evidence>
<evidence type="ECO:0000313" key="30">
    <source>
        <dbReference type="Proteomes" id="UP000527632"/>
    </source>
</evidence>
<evidence type="ECO:0000313" key="5">
    <source>
        <dbReference type="EMBL" id="EAG2245286.1"/>
    </source>
</evidence>
<evidence type="ECO:0000313" key="12">
    <source>
        <dbReference type="EMBL" id="ECX6926100.1"/>
    </source>
</evidence>
<dbReference type="Proteomes" id="UP000481141">
    <property type="component" value="Unassembled WGS sequence"/>
</dbReference>
<dbReference type="EMBL" id="MJTJ01000014">
    <property type="protein sequence ID" value="OET50629.1"/>
    <property type="molecule type" value="Genomic_DNA"/>
</dbReference>
<dbReference type="RefSeq" id="WP_003728434.1">
    <property type="nucleotide sequence ID" value="NC_021825.2"/>
</dbReference>
<evidence type="ECO:0000313" key="24">
    <source>
        <dbReference type="Proteomes" id="UP000427828"/>
    </source>
</evidence>
<evidence type="ECO:0000313" key="32">
    <source>
        <dbReference type="Proteomes" id="UP000540117"/>
    </source>
</evidence>
<reference evidence="17 36" key="1">
    <citation type="submission" date="2016-09" db="EMBL/GenBank/DDBJ databases">
        <title>100K Listeria isolates.</title>
        <authorList>
            <person name="Chen P."/>
            <person name="Weimer B.C."/>
            <person name="Kong N."/>
            <person name="Huang B."/>
        </authorList>
    </citation>
    <scope>NUCLEOTIDE SEQUENCE [LARGE SCALE GENOMIC DNA]</scope>
    <source>
        <strain evidence="17 36">BCW_2383</strain>
    </source>
</reference>
<evidence type="ECO:0000313" key="34">
    <source>
        <dbReference type="Proteomes" id="UP000566721"/>
    </source>
</evidence>
<organism evidence="1 21">
    <name type="scientific">Listeria monocytogenes</name>
    <dbReference type="NCBI Taxonomy" id="1639"/>
    <lineage>
        <taxon>Bacteria</taxon>
        <taxon>Bacillati</taxon>
        <taxon>Bacillota</taxon>
        <taxon>Bacilli</taxon>
        <taxon>Bacillales</taxon>
        <taxon>Listeriaceae</taxon>
        <taxon>Listeria</taxon>
    </lineage>
</organism>
<reference evidence="18 19" key="2">
    <citation type="journal article" date="2018" name="BMC Genomics">
        <title>Genes significantly associated with lineage II food isolates of Listeria monocytogenes.</title>
        <authorList>
            <person name="Pirone-Davies C."/>
            <person name="Chen Y."/>
            <person name="Pightling A."/>
            <person name="Ryan G."/>
            <person name="Wang Y."/>
            <person name="Yao K."/>
            <person name="Hoffmann M."/>
            <person name="Allard M.W."/>
        </authorList>
    </citation>
    <scope>NUCLEOTIDE SEQUENCE [LARGE SCALE GENOMIC DNA]</scope>
    <source>
        <strain evidence="18 19">PNUSAL000550</strain>
    </source>
</reference>
<evidence type="ECO:0000313" key="4">
    <source>
        <dbReference type="EMBL" id="EAE2355658.1"/>
    </source>
</evidence>